<keyword evidence="8" id="KW-0276">Fatty acid metabolism</keyword>
<evidence type="ECO:0000256" key="6">
    <source>
        <dbReference type="ARBA" id="ARBA00022703"/>
    </source>
</evidence>
<dbReference type="STRING" id="1796606.A2G96_22230"/>
<evidence type="ECO:0000256" key="5">
    <source>
        <dbReference type="ARBA" id="ARBA00022490"/>
    </source>
</evidence>
<dbReference type="PANTHER" id="PTHR12418">
    <property type="entry name" value="ACYL-COENZYME A THIOESTERASE THEM4"/>
    <property type="match status" value="1"/>
</dbReference>
<evidence type="ECO:0000256" key="15">
    <source>
        <dbReference type="ARBA" id="ARBA00038456"/>
    </source>
</evidence>
<evidence type="ECO:0000256" key="16">
    <source>
        <dbReference type="ARBA" id="ARBA00038848"/>
    </source>
</evidence>
<evidence type="ECO:0000256" key="2">
    <source>
        <dbReference type="ARBA" id="ARBA00004496"/>
    </source>
</evidence>
<evidence type="ECO:0000256" key="12">
    <source>
        <dbReference type="ARBA" id="ARBA00023273"/>
    </source>
</evidence>
<evidence type="ECO:0000256" key="23">
    <source>
        <dbReference type="ARBA" id="ARBA00048180"/>
    </source>
</evidence>
<evidence type="ECO:0000256" key="14">
    <source>
        <dbReference type="ARBA" id="ARBA00037002"/>
    </source>
</evidence>
<evidence type="ECO:0000256" key="3">
    <source>
        <dbReference type="ARBA" id="ARBA00004632"/>
    </source>
</evidence>
<comment type="catalytic activity">
    <reaction evidence="22">
        <text>dodecanoyl-CoA + H2O = dodecanoate + CoA + H(+)</text>
        <dbReference type="Rhea" id="RHEA:30135"/>
        <dbReference type="ChEBI" id="CHEBI:15377"/>
        <dbReference type="ChEBI" id="CHEBI:15378"/>
        <dbReference type="ChEBI" id="CHEBI:18262"/>
        <dbReference type="ChEBI" id="CHEBI:57287"/>
        <dbReference type="ChEBI" id="CHEBI:57375"/>
    </reaction>
    <physiologicalReaction direction="left-to-right" evidence="22">
        <dbReference type="Rhea" id="RHEA:30136"/>
    </physiologicalReaction>
</comment>
<keyword evidence="11" id="KW-0472">Membrane</keyword>
<comment type="catalytic activity">
    <reaction evidence="13">
        <text>(5Z,8Z,11Z,14Z)-eicosatetraenoyl-CoA + H2O = (5Z,8Z,11Z,14Z)-eicosatetraenoate + CoA + H(+)</text>
        <dbReference type="Rhea" id="RHEA:40151"/>
        <dbReference type="ChEBI" id="CHEBI:15377"/>
        <dbReference type="ChEBI" id="CHEBI:15378"/>
        <dbReference type="ChEBI" id="CHEBI:32395"/>
        <dbReference type="ChEBI" id="CHEBI:57287"/>
        <dbReference type="ChEBI" id="CHEBI:57368"/>
    </reaction>
    <physiologicalReaction direction="left-to-right" evidence="13">
        <dbReference type="Rhea" id="RHEA:40152"/>
    </physiologicalReaction>
</comment>
<dbReference type="RefSeq" id="WP_062802398.1">
    <property type="nucleotide sequence ID" value="NZ_CP014845.1"/>
</dbReference>
<dbReference type="InterPro" id="IPR006683">
    <property type="entry name" value="Thioestr_dom"/>
</dbReference>
<dbReference type="EC" id="3.1.2.2" evidence="16"/>
<comment type="catalytic activity">
    <reaction evidence="23">
        <text>tetradecanoyl-CoA + H2O = tetradecanoate + CoA + H(+)</text>
        <dbReference type="Rhea" id="RHEA:40119"/>
        <dbReference type="ChEBI" id="CHEBI:15377"/>
        <dbReference type="ChEBI" id="CHEBI:15378"/>
        <dbReference type="ChEBI" id="CHEBI:30807"/>
        <dbReference type="ChEBI" id="CHEBI:57287"/>
        <dbReference type="ChEBI" id="CHEBI:57385"/>
    </reaction>
    <physiologicalReaction direction="left-to-right" evidence="23">
        <dbReference type="Rhea" id="RHEA:40120"/>
    </physiologicalReaction>
</comment>
<dbReference type="Pfam" id="PF03061">
    <property type="entry name" value="4HBT"/>
    <property type="match status" value="1"/>
</dbReference>
<protein>
    <recommendedName>
        <fullName evidence="17">Acyl-coenzyme A thioesterase THEM4</fullName>
        <ecNumber evidence="16">3.1.2.2</ecNumber>
    </recommendedName>
    <alternativeName>
        <fullName evidence="18">Thioesterase superfamily member 4</fullName>
    </alternativeName>
</protein>
<accession>A0A142JR52</accession>
<comment type="catalytic activity">
    <reaction evidence="19">
        <text>octanoyl-CoA + H2O = octanoate + CoA + H(+)</text>
        <dbReference type="Rhea" id="RHEA:30143"/>
        <dbReference type="ChEBI" id="CHEBI:15377"/>
        <dbReference type="ChEBI" id="CHEBI:15378"/>
        <dbReference type="ChEBI" id="CHEBI:25646"/>
        <dbReference type="ChEBI" id="CHEBI:57287"/>
        <dbReference type="ChEBI" id="CHEBI:57386"/>
    </reaction>
    <physiologicalReaction direction="left-to-right" evidence="19">
        <dbReference type="Rhea" id="RHEA:30144"/>
    </physiologicalReaction>
</comment>
<gene>
    <name evidence="25" type="ORF">A2G96_22230</name>
</gene>
<evidence type="ECO:0000256" key="21">
    <source>
        <dbReference type="ARBA" id="ARBA00047969"/>
    </source>
</evidence>
<organism evidence="25 26">
    <name type="scientific">Cupriavidus nantongensis</name>
    <dbReference type="NCBI Taxonomy" id="1796606"/>
    <lineage>
        <taxon>Bacteria</taxon>
        <taxon>Pseudomonadati</taxon>
        <taxon>Pseudomonadota</taxon>
        <taxon>Betaproteobacteria</taxon>
        <taxon>Burkholderiales</taxon>
        <taxon>Burkholderiaceae</taxon>
        <taxon>Cupriavidus</taxon>
    </lineage>
</organism>
<evidence type="ECO:0000256" key="18">
    <source>
        <dbReference type="ARBA" id="ARBA00043210"/>
    </source>
</evidence>
<evidence type="ECO:0000256" key="22">
    <source>
        <dbReference type="ARBA" id="ARBA00048074"/>
    </source>
</evidence>
<keyword evidence="6" id="KW-0053">Apoptosis</keyword>
<dbReference type="PANTHER" id="PTHR12418:SF19">
    <property type="entry name" value="ACYL-COENZYME A THIOESTERASE THEM4"/>
    <property type="match status" value="1"/>
</dbReference>
<evidence type="ECO:0000256" key="17">
    <source>
        <dbReference type="ARBA" id="ARBA00040123"/>
    </source>
</evidence>
<evidence type="ECO:0000259" key="24">
    <source>
        <dbReference type="Pfam" id="PF03061"/>
    </source>
</evidence>
<evidence type="ECO:0000313" key="26">
    <source>
        <dbReference type="Proteomes" id="UP000075238"/>
    </source>
</evidence>
<evidence type="ECO:0000256" key="1">
    <source>
        <dbReference type="ARBA" id="ARBA00004170"/>
    </source>
</evidence>
<sequence length="155" mass="16468">MSDIEHADAWIQKEYSPENSHCYGCGVANPHGNGLRTYLNGAETVSRFTPDPMYSGGVPGNVYGGMIASLFDCHGTASAAAFHRQQSDDPSGPLGRFVTASLHVNFLAPTPQAQVLTVSGKLKAIDGRKVWVEMTLTAGEALCATAEMLAIALRK</sequence>
<evidence type="ECO:0000256" key="7">
    <source>
        <dbReference type="ARBA" id="ARBA00022801"/>
    </source>
</evidence>
<keyword evidence="12" id="KW-0966">Cell projection</keyword>
<evidence type="ECO:0000256" key="11">
    <source>
        <dbReference type="ARBA" id="ARBA00023136"/>
    </source>
</evidence>
<dbReference type="GO" id="GO:0016790">
    <property type="term" value="F:thiolester hydrolase activity"/>
    <property type="evidence" value="ECO:0007669"/>
    <property type="project" value="UniProtKB-ARBA"/>
</dbReference>
<reference evidence="25 26" key="1">
    <citation type="submission" date="2016-03" db="EMBL/GenBank/DDBJ databases">
        <title>Complete genome sequence of a novel chlorpyrifos degrading bacterium, Cupriavidus nantongensis sp. X1.</title>
        <authorList>
            <person name="Fang L."/>
        </authorList>
    </citation>
    <scope>NUCLEOTIDE SEQUENCE [LARGE SCALE GENOMIC DNA]</scope>
    <source>
        <strain evidence="25 26">X1</strain>
    </source>
</reference>
<keyword evidence="7" id="KW-0378">Hydrolase</keyword>
<evidence type="ECO:0000256" key="10">
    <source>
        <dbReference type="ARBA" id="ARBA00023098"/>
    </source>
</evidence>
<dbReference type="SUPFAM" id="SSF54637">
    <property type="entry name" value="Thioesterase/thiol ester dehydrase-isomerase"/>
    <property type="match status" value="1"/>
</dbReference>
<proteinExistence type="inferred from homology"/>
<dbReference type="Proteomes" id="UP000075238">
    <property type="component" value="Chromosome 2"/>
</dbReference>
<keyword evidence="4" id="KW-1003">Cell membrane</keyword>
<dbReference type="GO" id="GO:0005737">
    <property type="term" value="C:cytoplasm"/>
    <property type="evidence" value="ECO:0007669"/>
    <property type="project" value="UniProtKB-SubCell"/>
</dbReference>
<dbReference type="GO" id="GO:0016020">
    <property type="term" value="C:membrane"/>
    <property type="evidence" value="ECO:0007669"/>
    <property type="project" value="UniProtKB-SubCell"/>
</dbReference>
<dbReference type="GO" id="GO:0006631">
    <property type="term" value="P:fatty acid metabolic process"/>
    <property type="evidence" value="ECO:0007669"/>
    <property type="project" value="UniProtKB-KW"/>
</dbReference>
<dbReference type="OrthoDB" id="9792301at2"/>
<evidence type="ECO:0000313" key="25">
    <source>
        <dbReference type="EMBL" id="AMR80564.1"/>
    </source>
</evidence>
<comment type="catalytic activity">
    <reaction evidence="20">
        <text>hexadecanoyl-CoA + H2O = hexadecanoate + CoA + H(+)</text>
        <dbReference type="Rhea" id="RHEA:16645"/>
        <dbReference type="ChEBI" id="CHEBI:7896"/>
        <dbReference type="ChEBI" id="CHEBI:15377"/>
        <dbReference type="ChEBI" id="CHEBI:15378"/>
        <dbReference type="ChEBI" id="CHEBI:57287"/>
        <dbReference type="ChEBI" id="CHEBI:57379"/>
        <dbReference type="EC" id="3.1.2.2"/>
    </reaction>
    <physiologicalReaction direction="left-to-right" evidence="20">
        <dbReference type="Rhea" id="RHEA:16646"/>
    </physiologicalReaction>
</comment>
<evidence type="ECO:0000256" key="19">
    <source>
        <dbReference type="ARBA" id="ARBA00047588"/>
    </source>
</evidence>
<dbReference type="Gene3D" id="3.10.129.10">
    <property type="entry name" value="Hotdog Thioesterase"/>
    <property type="match status" value="1"/>
</dbReference>
<keyword evidence="10" id="KW-0443">Lipid metabolism</keyword>
<evidence type="ECO:0000256" key="9">
    <source>
        <dbReference type="ARBA" id="ARBA00022946"/>
    </source>
</evidence>
<keyword evidence="26" id="KW-1185">Reference proteome</keyword>
<comment type="subcellular location">
    <subcellularLocation>
        <location evidence="3">Cell projection</location>
        <location evidence="3">Ruffle membrane</location>
    </subcellularLocation>
    <subcellularLocation>
        <location evidence="2">Cytoplasm</location>
    </subcellularLocation>
    <subcellularLocation>
        <location evidence="1">Membrane</location>
        <topology evidence="1">Peripheral membrane protein</topology>
    </subcellularLocation>
</comment>
<feature type="domain" description="Thioesterase" evidence="24">
    <location>
        <begin position="60"/>
        <end position="139"/>
    </location>
</feature>
<comment type="similarity">
    <text evidence="15">Belongs to the THEM4/THEM5 thioesterase family.</text>
</comment>
<keyword evidence="9" id="KW-0809">Transit peptide</keyword>
<evidence type="ECO:0000256" key="4">
    <source>
        <dbReference type="ARBA" id="ARBA00022475"/>
    </source>
</evidence>
<evidence type="ECO:0000256" key="13">
    <source>
        <dbReference type="ARBA" id="ARBA00035852"/>
    </source>
</evidence>
<comment type="catalytic activity">
    <reaction evidence="14">
        <text>(9Z)-octadecenoyl-CoA + H2O = (9Z)-octadecenoate + CoA + H(+)</text>
        <dbReference type="Rhea" id="RHEA:40139"/>
        <dbReference type="ChEBI" id="CHEBI:15377"/>
        <dbReference type="ChEBI" id="CHEBI:15378"/>
        <dbReference type="ChEBI" id="CHEBI:30823"/>
        <dbReference type="ChEBI" id="CHEBI:57287"/>
        <dbReference type="ChEBI" id="CHEBI:57387"/>
    </reaction>
    <physiologicalReaction direction="left-to-right" evidence="14">
        <dbReference type="Rhea" id="RHEA:40140"/>
    </physiologicalReaction>
</comment>
<dbReference type="CDD" id="cd03443">
    <property type="entry name" value="PaaI_thioesterase"/>
    <property type="match status" value="1"/>
</dbReference>
<dbReference type="InterPro" id="IPR052365">
    <property type="entry name" value="THEM4/THEM5_acyl-CoA_thioest"/>
</dbReference>
<keyword evidence="5" id="KW-0963">Cytoplasm</keyword>
<dbReference type="EMBL" id="CP014845">
    <property type="protein sequence ID" value="AMR80564.1"/>
    <property type="molecule type" value="Genomic_DNA"/>
</dbReference>
<dbReference type="InterPro" id="IPR029069">
    <property type="entry name" value="HotDog_dom_sf"/>
</dbReference>
<evidence type="ECO:0000256" key="8">
    <source>
        <dbReference type="ARBA" id="ARBA00022832"/>
    </source>
</evidence>
<comment type="catalytic activity">
    <reaction evidence="21">
        <text>decanoyl-CoA + H2O = decanoate + CoA + H(+)</text>
        <dbReference type="Rhea" id="RHEA:40059"/>
        <dbReference type="ChEBI" id="CHEBI:15377"/>
        <dbReference type="ChEBI" id="CHEBI:15378"/>
        <dbReference type="ChEBI" id="CHEBI:27689"/>
        <dbReference type="ChEBI" id="CHEBI:57287"/>
        <dbReference type="ChEBI" id="CHEBI:61430"/>
    </reaction>
    <physiologicalReaction direction="left-to-right" evidence="21">
        <dbReference type="Rhea" id="RHEA:40060"/>
    </physiologicalReaction>
</comment>
<evidence type="ECO:0000256" key="20">
    <source>
        <dbReference type="ARBA" id="ARBA00047734"/>
    </source>
</evidence>
<name>A0A142JR52_9BURK</name>
<dbReference type="KEGG" id="cnan:A2G96_22230"/>
<dbReference type="AlphaFoldDB" id="A0A142JR52"/>